<sequence length="67" mass="7523">MVCEAGQLRTNREHFLFLKAKSDDLIQVSMKPSLQLPWCLSYDSGTAVPNIDSVVLVQRHPNSLNIP</sequence>
<accession>A0AAQ3JKP0</accession>
<name>A0AAQ3JKP0_9LILI</name>
<dbReference type="AlphaFoldDB" id="A0AAQ3JKP0"/>
<reference evidence="1 2" key="1">
    <citation type="submission" date="2023-10" db="EMBL/GenBank/DDBJ databases">
        <title>Chromosome-scale genome assembly provides insights into flower coloration mechanisms of Canna indica.</title>
        <authorList>
            <person name="Li C."/>
        </authorList>
    </citation>
    <scope>NUCLEOTIDE SEQUENCE [LARGE SCALE GENOMIC DNA]</scope>
    <source>
        <tissue evidence="1">Flower</tissue>
    </source>
</reference>
<dbReference type="EMBL" id="CP136890">
    <property type="protein sequence ID" value="WOK91332.1"/>
    <property type="molecule type" value="Genomic_DNA"/>
</dbReference>
<proteinExistence type="predicted"/>
<protein>
    <submittedName>
        <fullName evidence="1">Uncharacterized protein</fullName>
    </submittedName>
</protein>
<keyword evidence="2" id="KW-1185">Reference proteome</keyword>
<evidence type="ECO:0000313" key="2">
    <source>
        <dbReference type="Proteomes" id="UP001327560"/>
    </source>
</evidence>
<evidence type="ECO:0000313" key="1">
    <source>
        <dbReference type="EMBL" id="WOK91332.1"/>
    </source>
</evidence>
<dbReference type="Proteomes" id="UP001327560">
    <property type="component" value="Chromosome 1"/>
</dbReference>
<organism evidence="1 2">
    <name type="scientific">Canna indica</name>
    <name type="common">Indian-shot</name>
    <dbReference type="NCBI Taxonomy" id="4628"/>
    <lineage>
        <taxon>Eukaryota</taxon>
        <taxon>Viridiplantae</taxon>
        <taxon>Streptophyta</taxon>
        <taxon>Embryophyta</taxon>
        <taxon>Tracheophyta</taxon>
        <taxon>Spermatophyta</taxon>
        <taxon>Magnoliopsida</taxon>
        <taxon>Liliopsida</taxon>
        <taxon>Zingiberales</taxon>
        <taxon>Cannaceae</taxon>
        <taxon>Canna</taxon>
    </lineage>
</organism>
<gene>
    <name evidence="1" type="ORF">Cni_G00023</name>
</gene>